<feature type="domain" description="Transposase IS200-like" evidence="1">
    <location>
        <begin position="9"/>
        <end position="123"/>
    </location>
</feature>
<dbReference type="InterPro" id="IPR036515">
    <property type="entry name" value="Transposase_17_sf"/>
</dbReference>
<protein>
    <submittedName>
        <fullName evidence="2">Addiction module toxin RelE</fullName>
    </submittedName>
</protein>
<dbReference type="PANTHER" id="PTHR34322">
    <property type="entry name" value="TRANSPOSASE, Y1_TNP DOMAIN-CONTAINING"/>
    <property type="match status" value="1"/>
</dbReference>
<dbReference type="PANTHER" id="PTHR34322:SF2">
    <property type="entry name" value="TRANSPOSASE IS200-LIKE DOMAIN-CONTAINING PROTEIN"/>
    <property type="match status" value="1"/>
</dbReference>
<dbReference type="Pfam" id="PF01797">
    <property type="entry name" value="Y1_Tnp"/>
    <property type="match status" value="1"/>
</dbReference>
<evidence type="ECO:0000313" key="2">
    <source>
        <dbReference type="EMBL" id="MYN02134.1"/>
    </source>
</evidence>
<dbReference type="SMART" id="SM01321">
    <property type="entry name" value="Y1_Tnp"/>
    <property type="match status" value="1"/>
</dbReference>
<evidence type="ECO:0000313" key="3">
    <source>
        <dbReference type="Proteomes" id="UP000448575"/>
    </source>
</evidence>
<dbReference type="AlphaFoldDB" id="A0A6N9HF21"/>
<dbReference type="Gene3D" id="3.30.70.1290">
    <property type="entry name" value="Transposase IS200-like"/>
    <property type="match status" value="1"/>
</dbReference>
<dbReference type="GO" id="GO:0006313">
    <property type="term" value="P:DNA transposition"/>
    <property type="evidence" value="ECO:0007669"/>
    <property type="project" value="InterPro"/>
</dbReference>
<dbReference type="GO" id="GO:0004803">
    <property type="term" value="F:transposase activity"/>
    <property type="evidence" value="ECO:0007669"/>
    <property type="project" value="InterPro"/>
</dbReference>
<proteinExistence type="predicted"/>
<comment type="caution">
    <text evidence="2">The sequence shown here is derived from an EMBL/GenBank/DDBJ whole genome shotgun (WGS) entry which is preliminary data.</text>
</comment>
<dbReference type="GO" id="GO:0003677">
    <property type="term" value="F:DNA binding"/>
    <property type="evidence" value="ECO:0007669"/>
    <property type="project" value="InterPro"/>
</dbReference>
<accession>A0A6N9HF21</accession>
<reference evidence="2 3" key="1">
    <citation type="submission" date="2019-12" db="EMBL/GenBank/DDBJ databases">
        <title>Novel species isolated from a subtropical stream in China.</title>
        <authorList>
            <person name="Lu H."/>
        </authorList>
    </citation>
    <scope>NUCLEOTIDE SEQUENCE [LARGE SCALE GENOMIC DNA]</scope>
    <source>
        <strain evidence="2 3">DS3</strain>
    </source>
</reference>
<gene>
    <name evidence="2" type="ORF">GTP41_08460</name>
</gene>
<dbReference type="InterPro" id="IPR002686">
    <property type="entry name" value="Transposase_17"/>
</dbReference>
<keyword evidence="3" id="KW-1185">Reference proteome</keyword>
<evidence type="ECO:0000259" key="1">
    <source>
        <dbReference type="SMART" id="SM01321"/>
    </source>
</evidence>
<name>A0A6N9HF21_9BURK</name>
<dbReference type="SUPFAM" id="SSF143422">
    <property type="entry name" value="Transposase IS200-like"/>
    <property type="match status" value="1"/>
</dbReference>
<dbReference type="Proteomes" id="UP000448575">
    <property type="component" value="Unassembled WGS sequence"/>
</dbReference>
<organism evidence="2 3">
    <name type="scientific">Pseudoduganella guangdongensis</name>
    <dbReference type="NCBI Taxonomy" id="2692179"/>
    <lineage>
        <taxon>Bacteria</taxon>
        <taxon>Pseudomonadati</taxon>
        <taxon>Pseudomonadota</taxon>
        <taxon>Betaproteobacteria</taxon>
        <taxon>Burkholderiales</taxon>
        <taxon>Oxalobacteraceae</taxon>
        <taxon>Telluria group</taxon>
        <taxon>Pseudoduganella</taxon>
    </lineage>
</organism>
<dbReference type="EMBL" id="WWCJ01000005">
    <property type="protein sequence ID" value="MYN02134.1"/>
    <property type="molecule type" value="Genomic_DNA"/>
</dbReference>
<sequence length="283" mass="31901">MNRPLRLELENSLYHITSRGDRRGKIFLSDSDRLAWLSILKETCERFGFVVLSYCQMGNHFHILLKAPHGGLARGMCHLNGKYSRYFNRAHGLVGHVFQGRYKAILCQSELYLLELTRYIELNPVRAKLVADPSEWAWSSYGAKMGIVDSPGWLRSGEVLEKFGGDLVVARREYKDFVLAGIDGTSPLAKVSGELILGDPEFTARIVGRALPENPFEIKRVQRRAVVRPLAEYFSEYSNPKEAMARAYMSLGYSMPEIARHARVSVKTVSRAIAAFTITSEAP</sequence>